<evidence type="ECO:0000313" key="9">
    <source>
        <dbReference type="EMBL" id="THH28667.1"/>
    </source>
</evidence>
<dbReference type="GO" id="GO:0016075">
    <property type="term" value="P:rRNA catabolic process"/>
    <property type="evidence" value="ECO:0007669"/>
    <property type="project" value="TreeGrafter"/>
</dbReference>
<evidence type="ECO:0000256" key="1">
    <source>
        <dbReference type="ARBA" id="ARBA00004496"/>
    </source>
</evidence>
<dbReference type="InterPro" id="IPR050080">
    <property type="entry name" value="RNase_PH"/>
</dbReference>
<dbReference type="InterPro" id="IPR027408">
    <property type="entry name" value="PNPase/RNase_PH_dom_sf"/>
</dbReference>
<dbReference type="GO" id="GO:0003723">
    <property type="term" value="F:RNA binding"/>
    <property type="evidence" value="ECO:0007669"/>
    <property type="project" value="TreeGrafter"/>
</dbReference>
<dbReference type="InterPro" id="IPR001247">
    <property type="entry name" value="ExoRNase_PH_dom1"/>
</dbReference>
<dbReference type="Proteomes" id="UP000308730">
    <property type="component" value="Unassembled WGS sequence"/>
</dbReference>
<evidence type="ECO:0000256" key="7">
    <source>
        <dbReference type="ARBA" id="ARBA00077929"/>
    </source>
</evidence>
<dbReference type="GO" id="GO:0005730">
    <property type="term" value="C:nucleolus"/>
    <property type="evidence" value="ECO:0007669"/>
    <property type="project" value="UniProtKB-SubCell"/>
</dbReference>
<dbReference type="FunFam" id="3.30.230.70:FF:000004">
    <property type="entry name" value="Exosome complex component Rrp41"/>
    <property type="match status" value="1"/>
</dbReference>
<dbReference type="GO" id="GO:0000177">
    <property type="term" value="C:cytoplasmic exosome (RNase complex)"/>
    <property type="evidence" value="ECO:0007669"/>
    <property type="project" value="TreeGrafter"/>
</dbReference>
<dbReference type="GO" id="GO:0034475">
    <property type="term" value="P:U4 snRNA 3'-end processing"/>
    <property type="evidence" value="ECO:0007669"/>
    <property type="project" value="TreeGrafter"/>
</dbReference>
<evidence type="ECO:0000256" key="3">
    <source>
        <dbReference type="ARBA" id="ARBA00006678"/>
    </source>
</evidence>
<dbReference type="PANTHER" id="PTHR11953">
    <property type="entry name" value="EXOSOME COMPLEX COMPONENT"/>
    <property type="match status" value="1"/>
</dbReference>
<sequence length="248" mass="26972">MTIDLTPRGTADGSAVITHGLTEVMVDVFGPKEAKLRGQTSHDRALVTVEVGIMPFSTGERRKRNRGDKRILELAATIKQTFEPVIQTALYPRSEISIFVHILQQDGGLLPASINATTLALITAGIPLTDYVTAITCGVYSTNPLLDLNTIEENDIPHLTVASLPRTGKVTLVAMETRLHVERTAVLGIYVRRLIRAAADPTDVTIQEDALTDVIKHRLNIASLLFLWTVATATGDFDNPDVSVRKGP</sequence>
<gene>
    <name evidence="9" type="ORF">EUX98_g5514</name>
</gene>
<evidence type="ECO:0000259" key="8">
    <source>
        <dbReference type="Pfam" id="PF01138"/>
    </source>
</evidence>
<protein>
    <recommendedName>
        <fullName evidence="7">Ribosomal RNA-processing protein 41</fullName>
    </recommendedName>
</protein>
<proteinExistence type="inferred from homology"/>
<organism evidence="9 10">
    <name type="scientific">Antrodiella citrinella</name>
    <dbReference type="NCBI Taxonomy" id="2447956"/>
    <lineage>
        <taxon>Eukaryota</taxon>
        <taxon>Fungi</taxon>
        <taxon>Dikarya</taxon>
        <taxon>Basidiomycota</taxon>
        <taxon>Agaricomycotina</taxon>
        <taxon>Agaricomycetes</taxon>
        <taxon>Polyporales</taxon>
        <taxon>Steccherinaceae</taxon>
        <taxon>Antrodiella</taxon>
    </lineage>
</organism>
<evidence type="ECO:0000313" key="10">
    <source>
        <dbReference type="Proteomes" id="UP000308730"/>
    </source>
</evidence>
<comment type="caution">
    <text evidence="9">The sequence shown here is derived from an EMBL/GenBank/DDBJ whole genome shotgun (WGS) entry which is preliminary data.</text>
</comment>
<feature type="domain" description="Exoribonuclease phosphorolytic" evidence="8">
    <location>
        <begin position="9"/>
        <end position="127"/>
    </location>
</feature>
<dbReference type="InterPro" id="IPR036345">
    <property type="entry name" value="ExoRNase_PH_dom2_sf"/>
</dbReference>
<dbReference type="GO" id="GO:0000176">
    <property type="term" value="C:nuclear exosome (RNase complex)"/>
    <property type="evidence" value="ECO:0007669"/>
    <property type="project" value="TreeGrafter"/>
</dbReference>
<reference evidence="9 10" key="1">
    <citation type="submission" date="2019-02" db="EMBL/GenBank/DDBJ databases">
        <title>Genome sequencing of the rare red list fungi Antrodiella citrinella (Flaviporus citrinellus).</title>
        <authorList>
            <person name="Buettner E."/>
            <person name="Kellner H."/>
        </authorList>
    </citation>
    <scope>NUCLEOTIDE SEQUENCE [LARGE SCALE GENOMIC DNA]</scope>
    <source>
        <strain evidence="9 10">DSM 108506</strain>
    </source>
</reference>
<dbReference type="OrthoDB" id="437922at2759"/>
<evidence type="ECO:0000256" key="4">
    <source>
        <dbReference type="ARBA" id="ARBA00022490"/>
    </source>
</evidence>
<dbReference type="InterPro" id="IPR020568">
    <property type="entry name" value="Ribosomal_Su5_D2-typ_SF"/>
</dbReference>
<name>A0A4S4MT74_9APHY</name>
<evidence type="ECO:0000256" key="2">
    <source>
        <dbReference type="ARBA" id="ARBA00004604"/>
    </source>
</evidence>
<dbReference type="AlphaFoldDB" id="A0A4S4MT74"/>
<dbReference type="CDD" id="cd11370">
    <property type="entry name" value="RNase_PH_RRP41"/>
    <property type="match status" value="1"/>
</dbReference>
<comment type="similarity">
    <text evidence="3">Belongs to the RNase PH family.</text>
</comment>
<keyword evidence="5" id="KW-0271">Exosome</keyword>
<dbReference type="Pfam" id="PF01138">
    <property type="entry name" value="RNase_PH"/>
    <property type="match status" value="1"/>
</dbReference>
<dbReference type="PANTHER" id="PTHR11953:SF0">
    <property type="entry name" value="EXOSOME COMPLEX COMPONENT RRP41"/>
    <property type="match status" value="1"/>
</dbReference>
<evidence type="ECO:0000256" key="6">
    <source>
        <dbReference type="ARBA" id="ARBA00063066"/>
    </source>
</evidence>
<accession>A0A4S4MT74</accession>
<keyword evidence="4" id="KW-0963">Cytoplasm</keyword>
<evidence type="ECO:0000256" key="5">
    <source>
        <dbReference type="ARBA" id="ARBA00022835"/>
    </source>
</evidence>
<dbReference type="GO" id="GO:0071028">
    <property type="term" value="P:nuclear mRNA surveillance"/>
    <property type="evidence" value="ECO:0007669"/>
    <property type="project" value="TreeGrafter"/>
</dbReference>
<dbReference type="EMBL" id="SGPM01000164">
    <property type="protein sequence ID" value="THH28667.1"/>
    <property type="molecule type" value="Genomic_DNA"/>
</dbReference>
<keyword evidence="10" id="KW-1185">Reference proteome</keyword>
<comment type="subunit">
    <text evidence="6">Component of the RNA exosome complex. Specifically part of the catalytically inactive RNA exosome core complex (Exo-9) which may associate with the catalytic subunits RRP6 and DIS3 in cytoplasmic- and nuclear-specific RNA exosome complex forms. Exo-9 is formed by a hexameric base ring of RNase PH domain-containing subunits and a cap ring consisting of CSL4, RRP4 and RRP40.</text>
</comment>
<dbReference type="SUPFAM" id="SSF54211">
    <property type="entry name" value="Ribosomal protein S5 domain 2-like"/>
    <property type="match status" value="1"/>
</dbReference>
<dbReference type="Gene3D" id="3.30.230.70">
    <property type="entry name" value="GHMP Kinase, N-terminal domain"/>
    <property type="match status" value="1"/>
</dbReference>
<dbReference type="GO" id="GO:0071051">
    <property type="term" value="P:poly(A)-dependent snoRNA 3'-end processing"/>
    <property type="evidence" value="ECO:0007669"/>
    <property type="project" value="TreeGrafter"/>
</dbReference>
<comment type="subcellular location">
    <subcellularLocation>
        <location evidence="1">Cytoplasm</location>
    </subcellularLocation>
    <subcellularLocation>
        <location evidence="2">Nucleus</location>
        <location evidence="2">Nucleolus</location>
    </subcellularLocation>
</comment>
<dbReference type="SUPFAM" id="SSF55666">
    <property type="entry name" value="Ribonuclease PH domain 2-like"/>
    <property type="match status" value="1"/>
</dbReference>